<sequence>MSTLPGRGHTSSSTPSLDGKGGTDSAAKVGKSTKRTGPSYVYYRLYTKLGAFESNRSLYNNDHFIGRIPSKLFPPPHTVASVRRTLCKLEGLSEPDKALVFAPLSSPAPKEDSARLSLHAPSGPGLSEQDPIALVVESEKRTKDVKQPEKLPECSDDTDIHYLYYRVYSAEGEGDEEKAKTSFDEGDVSLGRINTLFIAPPHTAGSLKACIAKVEGLVTPGHALYKDMELFEDMTSDTAMGDTDVICFQGHIYPGSDGGDPVALVNATANTAADQKAEPTQAKVLSEYPLDTAATNRALSDGSESKFTKRARLLSTFGYEKDKPTWLTINRDEVVYTDGIILTVTRPSNNQSGPGYMAINSKREKGFVWQWNVEFI</sequence>
<evidence type="ECO:0000313" key="3">
    <source>
        <dbReference type="Proteomes" id="UP000054477"/>
    </source>
</evidence>
<gene>
    <name evidence="2" type="ORF">K443DRAFT_681609</name>
</gene>
<dbReference type="OrthoDB" id="2974017at2759"/>
<proteinExistence type="predicted"/>
<organism evidence="2 3">
    <name type="scientific">Laccaria amethystina LaAM-08-1</name>
    <dbReference type="NCBI Taxonomy" id="1095629"/>
    <lineage>
        <taxon>Eukaryota</taxon>
        <taxon>Fungi</taxon>
        <taxon>Dikarya</taxon>
        <taxon>Basidiomycota</taxon>
        <taxon>Agaricomycotina</taxon>
        <taxon>Agaricomycetes</taxon>
        <taxon>Agaricomycetidae</taxon>
        <taxon>Agaricales</taxon>
        <taxon>Agaricineae</taxon>
        <taxon>Hydnangiaceae</taxon>
        <taxon>Laccaria</taxon>
    </lineage>
</organism>
<feature type="compositionally biased region" description="Polar residues" evidence="1">
    <location>
        <begin position="1"/>
        <end position="16"/>
    </location>
</feature>
<accession>A0A0C9X7J3</accession>
<evidence type="ECO:0000256" key="1">
    <source>
        <dbReference type="SAM" id="MobiDB-lite"/>
    </source>
</evidence>
<keyword evidence="3" id="KW-1185">Reference proteome</keyword>
<protein>
    <submittedName>
        <fullName evidence="2">Uncharacterized protein</fullName>
    </submittedName>
</protein>
<dbReference type="AlphaFoldDB" id="A0A0C9X7J3"/>
<feature type="region of interest" description="Disordered" evidence="1">
    <location>
        <begin position="104"/>
        <end position="128"/>
    </location>
</feature>
<dbReference type="EMBL" id="KN838696">
    <property type="protein sequence ID" value="KIJ97338.1"/>
    <property type="molecule type" value="Genomic_DNA"/>
</dbReference>
<dbReference type="Proteomes" id="UP000054477">
    <property type="component" value="Unassembled WGS sequence"/>
</dbReference>
<feature type="region of interest" description="Disordered" evidence="1">
    <location>
        <begin position="1"/>
        <end position="34"/>
    </location>
</feature>
<reference evidence="3" key="2">
    <citation type="submission" date="2015-01" db="EMBL/GenBank/DDBJ databases">
        <title>Evolutionary Origins and Diversification of the Mycorrhizal Mutualists.</title>
        <authorList>
            <consortium name="DOE Joint Genome Institute"/>
            <consortium name="Mycorrhizal Genomics Consortium"/>
            <person name="Kohler A."/>
            <person name="Kuo A."/>
            <person name="Nagy L.G."/>
            <person name="Floudas D."/>
            <person name="Copeland A."/>
            <person name="Barry K.W."/>
            <person name="Cichocki N."/>
            <person name="Veneault-Fourrey C."/>
            <person name="LaButti K."/>
            <person name="Lindquist E.A."/>
            <person name="Lipzen A."/>
            <person name="Lundell T."/>
            <person name="Morin E."/>
            <person name="Murat C."/>
            <person name="Riley R."/>
            <person name="Ohm R."/>
            <person name="Sun H."/>
            <person name="Tunlid A."/>
            <person name="Henrissat B."/>
            <person name="Grigoriev I.V."/>
            <person name="Hibbett D.S."/>
            <person name="Martin F."/>
        </authorList>
    </citation>
    <scope>NUCLEOTIDE SEQUENCE [LARGE SCALE GENOMIC DNA]</scope>
    <source>
        <strain evidence="3">LaAM-08-1</strain>
    </source>
</reference>
<evidence type="ECO:0000313" key="2">
    <source>
        <dbReference type="EMBL" id="KIJ97338.1"/>
    </source>
</evidence>
<dbReference type="HOGENOM" id="CLU_033651_0_0_1"/>
<reference evidence="2 3" key="1">
    <citation type="submission" date="2014-04" db="EMBL/GenBank/DDBJ databases">
        <authorList>
            <consortium name="DOE Joint Genome Institute"/>
            <person name="Kuo A."/>
            <person name="Kohler A."/>
            <person name="Nagy L.G."/>
            <person name="Floudas D."/>
            <person name="Copeland A."/>
            <person name="Barry K.W."/>
            <person name="Cichocki N."/>
            <person name="Veneault-Fourrey C."/>
            <person name="LaButti K."/>
            <person name="Lindquist E.A."/>
            <person name="Lipzen A."/>
            <person name="Lundell T."/>
            <person name="Morin E."/>
            <person name="Murat C."/>
            <person name="Sun H."/>
            <person name="Tunlid A."/>
            <person name="Henrissat B."/>
            <person name="Grigoriev I.V."/>
            <person name="Hibbett D.S."/>
            <person name="Martin F."/>
            <person name="Nordberg H.P."/>
            <person name="Cantor M.N."/>
            <person name="Hua S.X."/>
        </authorList>
    </citation>
    <scope>NUCLEOTIDE SEQUENCE [LARGE SCALE GENOMIC DNA]</scope>
    <source>
        <strain evidence="2 3">LaAM-08-1</strain>
    </source>
</reference>
<name>A0A0C9X7J3_9AGAR</name>